<dbReference type="PROSITE" id="PS50828">
    <property type="entry name" value="SMR"/>
    <property type="match status" value="1"/>
</dbReference>
<evidence type="ECO:0000313" key="3">
    <source>
        <dbReference type="EMBL" id="QFI55327.1"/>
    </source>
</evidence>
<organism evidence="3 4">
    <name type="scientific">Aeromonas simiae</name>
    <dbReference type="NCBI Taxonomy" id="218936"/>
    <lineage>
        <taxon>Bacteria</taxon>
        <taxon>Pseudomonadati</taxon>
        <taxon>Pseudomonadota</taxon>
        <taxon>Gammaproteobacteria</taxon>
        <taxon>Aeromonadales</taxon>
        <taxon>Aeromonadaceae</taxon>
        <taxon>Aeromonas</taxon>
    </lineage>
</organism>
<dbReference type="KEGG" id="asim:FE240_11910"/>
<evidence type="ECO:0000259" key="2">
    <source>
        <dbReference type="PROSITE" id="PS50828"/>
    </source>
</evidence>
<keyword evidence="3" id="KW-0378">Hydrolase</keyword>
<protein>
    <submittedName>
        <fullName evidence="3">DNA endonuclease SmrA</fullName>
    </submittedName>
</protein>
<dbReference type="InterPro" id="IPR036063">
    <property type="entry name" value="Smr_dom_sf"/>
</dbReference>
<evidence type="ECO:0000313" key="4">
    <source>
        <dbReference type="Proteomes" id="UP000594034"/>
    </source>
</evidence>
<dbReference type="SUPFAM" id="SSF160443">
    <property type="entry name" value="SMR domain-like"/>
    <property type="match status" value="1"/>
</dbReference>
<sequence>MGQRGCWPALPSAATASSASARPPPRRVEAVGPHPLARYNRQKISRSRAVQPDDYQLFMQEMSGVKPITSDQIPPSSPLPHPSEAQLARREAAMREDGHEPDGLTMEAVEMLRPSDPVGFKRDGVQEGVYKKLRLGKYELQASLDLHQHTLREARVALLQFIRDCLERDIRSVLILHGKGERSQPQALLKSYVSAWLPHIPEVMAMHSAERRHGGSGALYVLLRKSDRKKAENRERHLRRLA</sequence>
<proteinExistence type="predicted"/>
<evidence type="ECO:0000256" key="1">
    <source>
        <dbReference type="SAM" id="MobiDB-lite"/>
    </source>
</evidence>
<dbReference type="PANTHER" id="PTHR35562:SF2">
    <property type="entry name" value="DNA ENDONUCLEASE SMRA-RELATED"/>
    <property type="match status" value="1"/>
</dbReference>
<keyword evidence="3" id="KW-0255">Endonuclease</keyword>
<dbReference type="Pfam" id="PF01713">
    <property type="entry name" value="Smr"/>
    <property type="match status" value="1"/>
</dbReference>
<dbReference type="InterPro" id="IPR002625">
    <property type="entry name" value="Smr_dom"/>
</dbReference>
<name>A0A5J6WZ05_9GAMM</name>
<dbReference type="GO" id="GO:0004520">
    <property type="term" value="F:DNA endonuclease activity"/>
    <property type="evidence" value="ECO:0007669"/>
    <property type="project" value="TreeGrafter"/>
</dbReference>
<keyword evidence="3" id="KW-0540">Nuclease</keyword>
<dbReference type="EMBL" id="CP040449">
    <property type="protein sequence ID" value="QFI55327.1"/>
    <property type="molecule type" value="Genomic_DNA"/>
</dbReference>
<dbReference type="PANTHER" id="PTHR35562">
    <property type="entry name" value="DNA ENDONUCLEASE SMRA-RELATED"/>
    <property type="match status" value="1"/>
</dbReference>
<reference evidence="3 4" key="1">
    <citation type="submission" date="2019-05" db="EMBL/GenBank/DDBJ databases">
        <title>OXA-830, a novel chromosomally encoded expanded-spectrum class D beta-lactamase in Aeromonas simiae.</title>
        <authorList>
            <person name="Zhou W."/>
            <person name="Chen Q."/>
        </authorList>
    </citation>
    <scope>NUCLEOTIDE SEQUENCE [LARGE SCALE GENOMIC DNA]</scope>
    <source>
        <strain evidence="3 4">A6</strain>
    </source>
</reference>
<accession>A0A5J6WZ05</accession>
<feature type="region of interest" description="Disordered" evidence="1">
    <location>
        <begin position="1"/>
        <end position="41"/>
    </location>
</feature>
<dbReference type="AlphaFoldDB" id="A0A5J6WZ05"/>
<dbReference type="Proteomes" id="UP000594034">
    <property type="component" value="Chromosome"/>
</dbReference>
<feature type="region of interest" description="Disordered" evidence="1">
    <location>
        <begin position="69"/>
        <end position="88"/>
    </location>
</feature>
<feature type="domain" description="Smr" evidence="2">
    <location>
        <begin position="144"/>
        <end position="224"/>
    </location>
</feature>
<gene>
    <name evidence="3" type="primary">smrA</name>
    <name evidence="3" type="ORF">FE240_11910</name>
</gene>
<keyword evidence="4" id="KW-1185">Reference proteome</keyword>
<dbReference type="InterPro" id="IPR047688">
    <property type="entry name" value="Endonuc_SmrA"/>
</dbReference>
<dbReference type="NCBIfam" id="NF033154">
    <property type="entry name" value="endonuc_SmrA"/>
    <property type="match status" value="1"/>
</dbReference>
<feature type="compositionally biased region" description="Low complexity" evidence="1">
    <location>
        <begin position="8"/>
        <end position="21"/>
    </location>
</feature>
<dbReference type="SMART" id="SM00463">
    <property type="entry name" value="SMR"/>
    <property type="match status" value="1"/>
</dbReference>
<dbReference type="Gene3D" id="3.30.1370.110">
    <property type="match status" value="1"/>
</dbReference>